<dbReference type="AlphaFoldDB" id="A0A2N9IUY9"/>
<evidence type="ECO:0000256" key="1">
    <source>
        <dbReference type="SAM" id="MobiDB-lite"/>
    </source>
</evidence>
<accession>A0A2N9IUY9</accession>
<sequence>MGSSPPPTRPPSPRPPLQDELQRGSSPPPPLPPDEHQKGSSPRLKDEPEGGKCDDAYNAYDVV</sequence>
<evidence type="ECO:0000313" key="2">
    <source>
        <dbReference type="EMBL" id="SPD28702.1"/>
    </source>
</evidence>
<dbReference type="EMBL" id="OIVN01006241">
    <property type="protein sequence ID" value="SPD28702.1"/>
    <property type="molecule type" value="Genomic_DNA"/>
</dbReference>
<organism evidence="2">
    <name type="scientific">Fagus sylvatica</name>
    <name type="common">Beechnut</name>
    <dbReference type="NCBI Taxonomy" id="28930"/>
    <lineage>
        <taxon>Eukaryota</taxon>
        <taxon>Viridiplantae</taxon>
        <taxon>Streptophyta</taxon>
        <taxon>Embryophyta</taxon>
        <taxon>Tracheophyta</taxon>
        <taxon>Spermatophyta</taxon>
        <taxon>Magnoliopsida</taxon>
        <taxon>eudicotyledons</taxon>
        <taxon>Gunneridae</taxon>
        <taxon>Pentapetalae</taxon>
        <taxon>rosids</taxon>
        <taxon>fabids</taxon>
        <taxon>Fagales</taxon>
        <taxon>Fagaceae</taxon>
        <taxon>Fagus</taxon>
    </lineage>
</organism>
<feature type="compositionally biased region" description="Basic and acidic residues" evidence="1">
    <location>
        <begin position="33"/>
        <end position="55"/>
    </location>
</feature>
<protein>
    <submittedName>
        <fullName evidence="2">Uncharacterized protein</fullName>
    </submittedName>
</protein>
<proteinExistence type="predicted"/>
<reference evidence="2" key="1">
    <citation type="submission" date="2018-02" db="EMBL/GenBank/DDBJ databases">
        <authorList>
            <person name="Cohen D.B."/>
            <person name="Kent A.D."/>
        </authorList>
    </citation>
    <scope>NUCLEOTIDE SEQUENCE</scope>
</reference>
<feature type="region of interest" description="Disordered" evidence="1">
    <location>
        <begin position="1"/>
        <end position="63"/>
    </location>
</feature>
<feature type="compositionally biased region" description="Pro residues" evidence="1">
    <location>
        <begin position="1"/>
        <end position="16"/>
    </location>
</feature>
<gene>
    <name evidence="2" type="ORF">FSB_LOCUS56584</name>
</gene>
<name>A0A2N9IUY9_FAGSY</name>